<sequence>MVDSKRFQFTAAVEISYLDKTIQGWSCEYIHEPGSVNQKQISLLRQVVMDGEISQSQMIDILNGSAIGRPVHRWNR</sequence>
<dbReference type="EMBL" id="BHEO01000002">
    <property type="protein sequence ID" value="GBU03737.1"/>
    <property type="molecule type" value="Genomic_DNA"/>
</dbReference>
<dbReference type="Proteomes" id="UP000702954">
    <property type="component" value="Unassembled WGS sequence"/>
</dbReference>
<gene>
    <name evidence="1" type="ORF">FAEUMB_02780</name>
</gene>
<accession>A0ABQ0QTV3</accession>
<keyword evidence="2" id="KW-1185">Reference proteome</keyword>
<evidence type="ECO:0008006" key="3">
    <source>
        <dbReference type="Google" id="ProtNLM"/>
    </source>
</evidence>
<comment type="caution">
    <text evidence="1">The sequence shown here is derived from an EMBL/GenBank/DDBJ whole genome shotgun (WGS) entry which is preliminary data.</text>
</comment>
<protein>
    <recommendedName>
        <fullName evidence="3">Antitoxin VbhA domain-containing protein</fullName>
    </recommendedName>
</protein>
<reference evidence="1 2" key="1">
    <citation type="journal article" date="2018" name="Int. J. Syst. Evol. Microbiol.">
        <title>Draft Genome Sequence of Faecalimonas umbilicata JCM 30896T, an Acetate-Producing Bacterium Isolated from Human Feces.</title>
        <authorList>
            <person name="Sakamoto M."/>
            <person name="Ikeyama N."/>
            <person name="Yuki M."/>
            <person name="Ohkuma M."/>
        </authorList>
    </citation>
    <scope>NUCLEOTIDE SEQUENCE [LARGE SCALE GENOMIC DNA]</scope>
    <source>
        <strain evidence="1 2">EGH7</strain>
    </source>
</reference>
<evidence type="ECO:0000313" key="2">
    <source>
        <dbReference type="Proteomes" id="UP000702954"/>
    </source>
</evidence>
<name>A0ABQ0QTV3_9FIRM</name>
<proteinExistence type="predicted"/>
<evidence type="ECO:0000313" key="1">
    <source>
        <dbReference type="EMBL" id="GBU03737.1"/>
    </source>
</evidence>
<organism evidence="1 2">
    <name type="scientific">Faecalimonas umbilicata</name>
    <dbReference type="NCBI Taxonomy" id="1912855"/>
    <lineage>
        <taxon>Bacteria</taxon>
        <taxon>Bacillati</taxon>
        <taxon>Bacillota</taxon>
        <taxon>Clostridia</taxon>
        <taxon>Lachnospirales</taxon>
        <taxon>Lachnospiraceae</taxon>
        <taxon>Faecalimonas</taxon>
    </lineage>
</organism>